<evidence type="ECO:0000313" key="4">
    <source>
        <dbReference type="EMBL" id="CRL18215.1"/>
    </source>
</evidence>
<evidence type="ECO:0000313" key="5">
    <source>
        <dbReference type="Proteomes" id="UP000053732"/>
    </source>
</evidence>
<evidence type="ECO:0000256" key="3">
    <source>
        <dbReference type="ARBA" id="ARBA00023002"/>
    </source>
</evidence>
<dbReference type="Gene3D" id="3.40.50.720">
    <property type="entry name" value="NAD(P)-binding Rossmann-like Domain"/>
    <property type="match status" value="1"/>
</dbReference>
<keyword evidence="3" id="KW-0560">Oxidoreductase</keyword>
<dbReference type="STRING" id="1429867.A0A0G4NVX3"/>
<sequence>MDLRDIVATRGFATYSLRHPREALSSFGPTLNEATFGYLGASFQPERDIRNLDGKVVLVTGGNAGLGKETILQLAKHRPSRIYMAARTESKAREAIESLQSQLSSPADIRFLALDLSSFKSIRAAADKFQSDSDRLDILILNAGTMGNPPTTTEEGFEIQLGTNHIGHFLLTKLLLPTLQNTIDLQRAKDEVPDVRVVTVGSAAHAVGPSTFEEITSTPGLLASSTWTRYGASKSANILFASELARRHPDILSVAVHPGAVNSGLYGHTKSLNSVMNYGISVAGSMFFRSVASGALNSLWAAGTQRENLINGAYYTPVGYRSGGTAPVQNAQLAHKLWDWTEAQVSKRK</sequence>
<reference evidence="4 5" key="1">
    <citation type="journal article" date="2014" name="Nat. Commun.">
        <title>Multiple recent horizontal transfers of a large genomic region in cheese making fungi.</title>
        <authorList>
            <person name="Cheeseman K."/>
            <person name="Ropars J."/>
            <person name="Renault P."/>
            <person name="Dupont J."/>
            <person name="Gouzy J."/>
            <person name="Branca A."/>
            <person name="Abraham A.L."/>
            <person name="Ceppi M."/>
            <person name="Conseiller E."/>
            <person name="Debuchy R."/>
            <person name="Malagnac F."/>
            <person name="Goarin A."/>
            <person name="Silar P."/>
            <person name="Lacoste S."/>
            <person name="Sallet E."/>
            <person name="Bensimon A."/>
            <person name="Giraud T."/>
            <person name="Brygoo Y."/>
        </authorList>
    </citation>
    <scope>NUCLEOTIDE SEQUENCE [LARGE SCALE GENOMIC DNA]</scope>
    <source>
        <strain evidence="5">FM 013</strain>
    </source>
</reference>
<gene>
    <name evidence="4" type="ORF">PCAMFM013_S002g000085</name>
</gene>
<dbReference type="SUPFAM" id="SSF51735">
    <property type="entry name" value="NAD(P)-binding Rossmann-fold domains"/>
    <property type="match status" value="1"/>
</dbReference>
<evidence type="ECO:0000256" key="2">
    <source>
        <dbReference type="ARBA" id="ARBA00022857"/>
    </source>
</evidence>
<accession>A0A0G4NVX3</accession>
<proteinExistence type="inferred from homology"/>
<comment type="similarity">
    <text evidence="1">Belongs to the short-chain dehydrogenases/reductases (SDR) family.</text>
</comment>
<dbReference type="InterPro" id="IPR036291">
    <property type="entry name" value="NAD(P)-bd_dom_sf"/>
</dbReference>
<dbReference type="PANTHER" id="PTHR24320:SF282">
    <property type="entry name" value="WW DOMAIN-CONTAINING OXIDOREDUCTASE"/>
    <property type="match status" value="1"/>
</dbReference>
<dbReference type="Pfam" id="PF00106">
    <property type="entry name" value="adh_short"/>
    <property type="match status" value="1"/>
</dbReference>
<dbReference type="PRINTS" id="PR00081">
    <property type="entry name" value="GDHRDH"/>
</dbReference>
<dbReference type="AlphaFoldDB" id="A0A0G4NVX3"/>
<dbReference type="Proteomes" id="UP000053732">
    <property type="component" value="Unassembled WGS sequence"/>
</dbReference>
<dbReference type="InterPro" id="IPR002347">
    <property type="entry name" value="SDR_fam"/>
</dbReference>
<name>A0A0G4NVX3_PENC3</name>
<dbReference type="GO" id="GO:0016491">
    <property type="term" value="F:oxidoreductase activity"/>
    <property type="evidence" value="ECO:0007669"/>
    <property type="project" value="UniProtKB-KW"/>
</dbReference>
<dbReference type="EMBL" id="HG793135">
    <property type="protein sequence ID" value="CRL18215.1"/>
    <property type="molecule type" value="Genomic_DNA"/>
</dbReference>
<keyword evidence="2" id="KW-0521">NADP</keyword>
<evidence type="ECO:0000256" key="1">
    <source>
        <dbReference type="ARBA" id="ARBA00006484"/>
    </source>
</evidence>
<keyword evidence="5" id="KW-1185">Reference proteome</keyword>
<protein>
    <submittedName>
        <fullName evidence="4">Short-chain dehydrogenase/reductase SDR</fullName>
    </submittedName>
</protein>
<organism evidence="4 5">
    <name type="scientific">Penicillium camemberti (strain FM 013)</name>
    <dbReference type="NCBI Taxonomy" id="1429867"/>
    <lineage>
        <taxon>Eukaryota</taxon>
        <taxon>Fungi</taxon>
        <taxon>Dikarya</taxon>
        <taxon>Ascomycota</taxon>
        <taxon>Pezizomycotina</taxon>
        <taxon>Eurotiomycetes</taxon>
        <taxon>Eurotiomycetidae</taxon>
        <taxon>Eurotiales</taxon>
        <taxon>Aspergillaceae</taxon>
        <taxon>Penicillium</taxon>
    </lineage>
</organism>
<dbReference type="PANTHER" id="PTHR24320">
    <property type="entry name" value="RETINOL DEHYDROGENASE"/>
    <property type="match status" value="1"/>
</dbReference>